<comment type="similarity">
    <text evidence="1">Belongs to the RdRP family.</text>
</comment>
<dbReference type="RefSeq" id="XP_014154360.1">
    <property type="nucleotide sequence ID" value="XM_014298885.1"/>
</dbReference>
<comment type="catalytic activity">
    <reaction evidence="1">
        <text>RNA(n) + a ribonucleoside 5'-triphosphate = RNA(n+1) + diphosphate</text>
        <dbReference type="Rhea" id="RHEA:21248"/>
        <dbReference type="Rhea" id="RHEA-COMP:14527"/>
        <dbReference type="Rhea" id="RHEA-COMP:17342"/>
        <dbReference type="ChEBI" id="CHEBI:33019"/>
        <dbReference type="ChEBI" id="CHEBI:61557"/>
        <dbReference type="ChEBI" id="CHEBI:140395"/>
        <dbReference type="EC" id="2.7.7.48"/>
    </reaction>
</comment>
<dbReference type="InterPro" id="IPR007855">
    <property type="entry name" value="RDRP"/>
</dbReference>
<keyword evidence="1" id="KW-0694">RNA-binding</keyword>
<dbReference type="EC" id="2.7.7.48" evidence="1"/>
<dbReference type="GeneID" id="25907687"/>
<evidence type="ECO:0000256" key="2">
    <source>
        <dbReference type="SAM" id="MobiDB-lite"/>
    </source>
</evidence>
<dbReference type="InterPro" id="IPR057596">
    <property type="entry name" value="RDRP_core"/>
</dbReference>
<sequence>MFFTTILQVGKVVVWRRPCYHPGDIQVLEAIDIPAIYDHINDTLVVSHEASRKRVRNKSGTSEEEVTPPFAMRASGGDYDGDTFYVAWDQRLLNDMPKSFPPARYSDILGIKKPVIPISYPSVMNNVSMSIVHKPGTLHMYWMIEAIHPTRGGATGETAAALNDIFHRDSKSTVRHLIWGITNPIESGSMARLLNNTQMKRRYTPNKLMKLCMSWAESQELNAEQTAQAALLCIDHLDLPAMDPKAVVELLKIADKSELAKLPHAVYSLKNLRGSRAQDTLDCKAWTPATNWPVYRPPWEEKRGLFQKQN</sequence>
<evidence type="ECO:0000259" key="3">
    <source>
        <dbReference type="Pfam" id="PF05183"/>
    </source>
</evidence>
<dbReference type="GO" id="GO:0031380">
    <property type="term" value="C:nuclear RNA-directed RNA polymerase complex"/>
    <property type="evidence" value="ECO:0007669"/>
    <property type="project" value="TreeGrafter"/>
</dbReference>
<dbReference type="GO" id="GO:0003723">
    <property type="term" value="F:RNA binding"/>
    <property type="evidence" value="ECO:0007669"/>
    <property type="project" value="UniProtKB-KW"/>
</dbReference>
<dbReference type="STRING" id="667725.A0A0L0FWX4"/>
<dbReference type="Pfam" id="PF05183">
    <property type="entry name" value="RdRP"/>
    <property type="match status" value="1"/>
</dbReference>
<evidence type="ECO:0000256" key="1">
    <source>
        <dbReference type="RuleBase" id="RU363098"/>
    </source>
</evidence>
<proteinExistence type="inferred from homology"/>
<organism evidence="4 5">
    <name type="scientific">Sphaeroforma arctica JP610</name>
    <dbReference type="NCBI Taxonomy" id="667725"/>
    <lineage>
        <taxon>Eukaryota</taxon>
        <taxon>Ichthyosporea</taxon>
        <taxon>Ichthyophonida</taxon>
        <taxon>Sphaeroforma</taxon>
    </lineage>
</organism>
<name>A0A0L0FWX4_9EUKA</name>
<feature type="domain" description="RDRP core" evidence="3">
    <location>
        <begin position="7"/>
        <end position="117"/>
    </location>
</feature>
<feature type="region of interest" description="Disordered" evidence="2">
    <location>
        <begin position="52"/>
        <end position="72"/>
    </location>
</feature>
<dbReference type="OrthoDB" id="2158221at2759"/>
<dbReference type="EMBL" id="KQ242148">
    <property type="protein sequence ID" value="KNC80458.1"/>
    <property type="molecule type" value="Genomic_DNA"/>
</dbReference>
<dbReference type="GO" id="GO:0030422">
    <property type="term" value="P:siRNA processing"/>
    <property type="evidence" value="ECO:0007669"/>
    <property type="project" value="TreeGrafter"/>
</dbReference>
<keyword evidence="5" id="KW-1185">Reference proteome</keyword>
<accession>A0A0L0FWX4</accession>
<dbReference type="eggNOG" id="KOG0988">
    <property type="taxonomic scope" value="Eukaryota"/>
</dbReference>
<keyword evidence="1" id="KW-0548">Nucleotidyltransferase</keyword>
<gene>
    <name evidence="4" type="ORF">SARC_07183</name>
</gene>
<dbReference type="Proteomes" id="UP000054560">
    <property type="component" value="Unassembled WGS sequence"/>
</dbReference>
<evidence type="ECO:0000313" key="4">
    <source>
        <dbReference type="EMBL" id="KNC80458.1"/>
    </source>
</evidence>
<reference evidence="4 5" key="1">
    <citation type="submission" date="2011-02" db="EMBL/GenBank/DDBJ databases">
        <title>The Genome Sequence of Sphaeroforma arctica JP610.</title>
        <authorList>
            <consortium name="The Broad Institute Genome Sequencing Platform"/>
            <person name="Russ C."/>
            <person name="Cuomo C."/>
            <person name="Young S.K."/>
            <person name="Zeng Q."/>
            <person name="Gargeya S."/>
            <person name="Alvarado L."/>
            <person name="Berlin A."/>
            <person name="Chapman S.B."/>
            <person name="Chen Z."/>
            <person name="Freedman E."/>
            <person name="Gellesch M."/>
            <person name="Goldberg J."/>
            <person name="Griggs A."/>
            <person name="Gujja S."/>
            <person name="Heilman E."/>
            <person name="Heiman D."/>
            <person name="Howarth C."/>
            <person name="Mehta T."/>
            <person name="Neiman D."/>
            <person name="Pearson M."/>
            <person name="Roberts A."/>
            <person name="Saif S."/>
            <person name="Shea T."/>
            <person name="Shenoy N."/>
            <person name="Sisk P."/>
            <person name="Stolte C."/>
            <person name="Sykes S."/>
            <person name="White J."/>
            <person name="Yandava C."/>
            <person name="Burger G."/>
            <person name="Gray M.W."/>
            <person name="Holland P.W.H."/>
            <person name="King N."/>
            <person name="Lang F.B.F."/>
            <person name="Roger A.J."/>
            <person name="Ruiz-Trillo I."/>
            <person name="Haas B."/>
            <person name="Nusbaum C."/>
            <person name="Birren B."/>
        </authorList>
    </citation>
    <scope>NUCLEOTIDE SEQUENCE [LARGE SCALE GENOMIC DNA]</scope>
    <source>
        <strain evidence="4 5">JP610</strain>
    </source>
</reference>
<keyword evidence="1" id="KW-0696">RNA-directed RNA polymerase</keyword>
<evidence type="ECO:0000313" key="5">
    <source>
        <dbReference type="Proteomes" id="UP000054560"/>
    </source>
</evidence>
<dbReference type="AlphaFoldDB" id="A0A0L0FWX4"/>
<dbReference type="GO" id="GO:0003968">
    <property type="term" value="F:RNA-directed RNA polymerase activity"/>
    <property type="evidence" value="ECO:0007669"/>
    <property type="project" value="UniProtKB-KW"/>
</dbReference>
<dbReference type="PANTHER" id="PTHR23079">
    <property type="entry name" value="RNA-DEPENDENT RNA POLYMERASE"/>
    <property type="match status" value="1"/>
</dbReference>
<dbReference type="PANTHER" id="PTHR23079:SF55">
    <property type="entry name" value="RNA-DIRECTED RNA POLYMERASE"/>
    <property type="match status" value="1"/>
</dbReference>
<protein>
    <recommendedName>
        <fullName evidence="1">RNA-dependent RNA polymerase</fullName>
        <ecNumber evidence="1">2.7.7.48</ecNumber>
    </recommendedName>
</protein>
<keyword evidence="1" id="KW-0808">Transferase</keyword>